<dbReference type="EMBL" id="JAJSOF020000033">
    <property type="protein sequence ID" value="KAJ4430386.1"/>
    <property type="molecule type" value="Genomic_DNA"/>
</dbReference>
<organism evidence="1 2">
    <name type="scientific">Periplaneta americana</name>
    <name type="common">American cockroach</name>
    <name type="synonym">Blatta americana</name>
    <dbReference type="NCBI Taxonomy" id="6978"/>
    <lineage>
        <taxon>Eukaryota</taxon>
        <taxon>Metazoa</taxon>
        <taxon>Ecdysozoa</taxon>
        <taxon>Arthropoda</taxon>
        <taxon>Hexapoda</taxon>
        <taxon>Insecta</taxon>
        <taxon>Pterygota</taxon>
        <taxon>Neoptera</taxon>
        <taxon>Polyneoptera</taxon>
        <taxon>Dictyoptera</taxon>
        <taxon>Blattodea</taxon>
        <taxon>Blattoidea</taxon>
        <taxon>Blattidae</taxon>
        <taxon>Blattinae</taxon>
        <taxon>Periplaneta</taxon>
    </lineage>
</organism>
<evidence type="ECO:0000313" key="1">
    <source>
        <dbReference type="EMBL" id="KAJ4430386.1"/>
    </source>
</evidence>
<keyword evidence="2" id="KW-1185">Reference proteome</keyword>
<dbReference type="Proteomes" id="UP001148838">
    <property type="component" value="Unassembled WGS sequence"/>
</dbReference>
<sequence>MSVNAEFITGVDEENSSGQFTRRVDDEISSRQFITRVHHESSLRGFTRRGRRQYLRESSSRQIIRRVHHEERSRTVPLREELVAGRRDFIEERSSRQFIKPVHYGKSGYNTGVGEQSAGRFRRLVFLQWTWSPEISTRGERAMSVPAHIGVRVFLSTRKHRFVYTRVIRQPRTGTDWCIRSEWNPLGVNRYVGRNVANCDWESQCLRMVYRLRGIGTARSSYPPNVIHLCHESFMDCQRYVGNMLPGSGPLLKPQWNISAPSQLKLRDCIYQTEVLLDRGEWSRGRNVNYRDASLMLAGSEFQSLGRAIVKEDEYEKVRWDGISAPDIPRLSQMMSPAEALGQIFPHYGEEIEDLSGTGPLRRFTP</sequence>
<accession>A0ABQ8S9F8</accession>
<comment type="caution">
    <text evidence="1">The sequence shown here is derived from an EMBL/GenBank/DDBJ whole genome shotgun (WGS) entry which is preliminary data.</text>
</comment>
<name>A0ABQ8S9F8_PERAM</name>
<reference evidence="1 2" key="1">
    <citation type="journal article" date="2022" name="Allergy">
        <title>Genome assembly and annotation of Periplaneta americana reveal a comprehensive cockroach allergen profile.</title>
        <authorList>
            <person name="Wang L."/>
            <person name="Xiong Q."/>
            <person name="Saelim N."/>
            <person name="Wang L."/>
            <person name="Nong W."/>
            <person name="Wan A.T."/>
            <person name="Shi M."/>
            <person name="Liu X."/>
            <person name="Cao Q."/>
            <person name="Hui J.H.L."/>
            <person name="Sookrung N."/>
            <person name="Leung T.F."/>
            <person name="Tungtrongchitr A."/>
            <person name="Tsui S.K.W."/>
        </authorList>
    </citation>
    <scope>NUCLEOTIDE SEQUENCE [LARGE SCALE GENOMIC DNA]</scope>
    <source>
        <strain evidence="1">PWHHKU_190912</strain>
    </source>
</reference>
<proteinExistence type="predicted"/>
<gene>
    <name evidence="1" type="ORF">ANN_22602</name>
</gene>
<evidence type="ECO:0000313" key="2">
    <source>
        <dbReference type="Proteomes" id="UP001148838"/>
    </source>
</evidence>
<protein>
    <submittedName>
        <fullName evidence="1">Uncharacterized protein</fullName>
    </submittedName>
</protein>